<accession>A0AAD8N4A0</accession>
<keyword evidence="2" id="KW-1185">Reference proteome</keyword>
<reference evidence="1" key="1">
    <citation type="submission" date="2023-02" db="EMBL/GenBank/DDBJ databases">
        <title>Genome of toxic invasive species Heracleum sosnowskyi carries increased number of genes despite the absence of recent whole-genome duplications.</title>
        <authorList>
            <person name="Schelkunov M."/>
            <person name="Shtratnikova V."/>
            <person name="Makarenko M."/>
            <person name="Klepikova A."/>
            <person name="Omelchenko D."/>
            <person name="Novikova G."/>
            <person name="Obukhova E."/>
            <person name="Bogdanov V."/>
            <person name="Penin A."/>
            <person name="Logacheva M."/>
        </authorList>
    </citation>
    <scope>NUCLEOTIDE SEQUENCE</scope>
    <source>
        <strain evidence="1">Hsosn_3</strain>
        <tissue evidence="1">Leaf</tissue>
    </source>
</reference>
<organism evidence="1 2">
    <name type="scientific">Heracleum sosnowskyi</name>
    <dbReference type="NCBI Taxonomy" id="360622"/>
    <lineage>
        <taxon>Eukaryota</taxon>
        <taxon>Viridiplantae</taxon>
        <taxon>Streptophyta</taxon>
        <taxon>Embryophyta</taxon>
        <taxon>Tracheophyta</taxon>
        <taxon>Spermatophyta</taxon>
        <taxon>Magnoliopsida</taxon>
        <taxon>eudicotyledons</taxon>
        <taxon>Gunneridae</taxon>
        <taxon>Pentapetalae</taxon>
        <taxon>asterids</taxon>
        <taxon>campanulids</taxon>
        <taxon>Apiales</taxon>
        <taxon>Apiaceae</taxon>
        <taxon>Apioideae</taxon>
        <taxon>apioid superclade</taxon>
        <taxon>Tordylieae</taxon>
        <taxon>Tordyliinae</taxon>
        <taxon>Heracleum</taxon>
    </lineage>
</organism>
<evidence type="ECO:0000313" key="1">
    <source>
        <dbReference type="EMBL" id="KAK1396019.1"/>
    </source>
</evidence>
<dbReference type="AlphaFoldDB" id="A0AAD8N4A0"/>
<dbReference type="EMBL" id="JAUIZM010000002">
    <property type="protein sequence ID" value="KAK1396019.1"/>
    <property type="molecule type" value="Genomic_DNA"/>
</dbReference>
<gene>
    <name evidence="1" type="ORF">POM88_005882</name>
</gene>
<dbReference type="Proteomes" id="UP001237642">
    <property type="component" value="Unassembled WGS sequence"/>
</dbReference>
<sequence length="148" mass="16679">MYSDFITCLECILNKTSLKERAEVITLCWAIWRNRNDIVWNQRFSSVNKTVAAAKQYLTQWSIAQSRSSTTLLQPIFEGDGDFIWVNPQPNSVKVSVDAAVFEDKDAAGLGLVARDADGMLLQVKSIVWPVRSGFNDRQDLDSTDQDC</sequence>
<proteinExistence type="predicted"/>
<evidence type="ECO:0000313" key="2">
    <source>
        <dbReference type="Proteomes" id="UP001237642"/>
    </source>
</evidence>
<name>A0AAD8N4A0_9APIA</name>
<comment type="caution">
    <text evidence="1">The sequence shown here is derived from an EMBL/GenBank/DDBJ whole genome shotgun (WGS) entry which is preliminary data.</text>
</comment>
<reference evidence="1" key="2">
    <citation type="submission" date="2023-05" db="EMBL/GenBank/DDBJ databases">
        <authorList>
            <person name="Schelkunov M.I."/>
        </authorList>
    </citation>
    <scope>NUCLEOTIDE SEQUENCE</scope>
    <source>
        <strain evidence="1">Hsosn_3</strain>
        <tissue evidence="1">Leaf</tissue>
    </source>
</reference>
<protein>
    <recommendedName>
        <fullName evidence="3">RNase H type-1 domain-containing protein</fullName>
    </recommendedName>
</protein>
<evidence type="ECO:0008006" key="3">
    <source>
        <dbReference type="Google" id="ProtNLM"/>
    </source>
</evidence>